<proteinExistence type="predicted"/>
<feature type="chain" id="PRO_5047356202" description="Prothoracicostatic peptide" evidence="1">
    <location>
        <begin position="29"/>
        <end position="295"/>
    </location>
</feature>
<reference evidence="2" key="1">
    <citation type="submission" date="2022-03" db="EMBL/GenBank/DDBJ databases">
        <authorList>
            <person name="Martin H S."/>
        </authorList>
    </citation>
    <scope>NUCLEOTIDE SEQUENCE</scope>
</reference>
<name>A0ABN8ID35_9NEOP</name>
<keyword evidence="3" id="KW-1185">Reference proteome</keyword>
<sequence length="295" mass="33539">MGIKESTPVMRCCVATLWLSTLIALVASAPSSAEDAAPRDSPLAQLDNDLEVTDEEKRAWSSLHGGGGWGKRGWQDMSSAWGKRAWQDLNTAWGKRGWQDLNSAWGKRGWQDLNSAWGKRGWQDLNSAWGKRGWQDLNTAWGKRAWRDMYQSPWGKRGWQDMSSAWGKRGWQDMSSAWGKRGPSAKWVNFHGSWGKRAFDEPETEDYDVAVESILPAQQVEKVEKPEKKSWSALHGAWGKRPAKQAQYNSGSYYWKREPGWTNLRGMWGKRAQWHPNLDVLDTDEHESSTAADEA</sequence>
<accession>A0ABN8ID35</accession>
<evidence type="ECO:0008006" key="4">
    <source>
        <dbReference type="Google" id="ProtNLM"/>
    </source>
</evidence>
<evidence type="ECO:0000313" key="2">
    <source>
        <dbReference type="EMBL" id="CAH2055561.1"/>
    </source>
</evidence>
<evidence type="ECO:0000256" key="1">
    <source>
        <dbReference type="SAM" id="SignalP"/>
    </source>
</evidence>
<dbReference type="EMBL" id="OW152834">
    <property type="protein sequence ID" value="CAH2055561.1"/>
    <property type="molecule type" value="Genomic_DNA"/>
</dbReference>
<protein>
    <recommendedName>
        <fullName evidence="4">Prothoracicostatic peptide</fullName>
    </recommendedName>
</protein>
<dbReference type="Proteomes" id="UP000837857">
    <property type="component" value="Chromosome 22"/>
</dbReference>
<evidence type="ECO:0000313" key="3">
    <source>
        <dbReference type="Proteomes" id="UP000837857"/>
    </source>
</evidence>
<gene>
    <name evidence="2" type="ORF">IPOD504_LOCUS8907</name>
</gene>
<feature type="non-terminal residue" evidence="2">
    <location>
        <position position="295"/>
    </location>
</feature>
<feature type="signal peptide" evidence="1">
    <location>
        <begin position="1"/>
        <end position="28"/>
    </location>
</feature>
<organism evidence="2 3">
    <name type="scientific">Iphiclides podalirius</name>
    <name type="common">scarce swallowtail</name>
    <dbReference type="NCBI Taxonomy" id="110791"/>
    <lineage>
        <taxon>Eukaryota</taxon>
        <taxon>Metazoa</taxon>
        <taxon>Ecdysozoa</taxon>
        <taxon>Arthropoda</taxon>
        <taxon>Hexapoda</taxon>
        <taxon>Insecta</taxon>
        <taxon>Pterygota</taxon>
        <taxon>Neoptera</taxon>
        <taxon>Endopterygota</taxon>
        <taxon>Lepidoptera</taxon>
        <taxon>Glossata</taxon>
        <taxon>Ditrysia</taxon>
        <taxon>Papilionoidea</taxon>
        <taxon>Papilionidae</taxon>
        <taxon>Papilioninae</taxon>
        <taxon>Iphiclides</taxon>
    </lineage>
</organism>
<keyword evidence="1" id="KW-0732">Signal</keyword>